<protein>
    <submittedName>
        <fullName evidence="1">Uncharacterized protein</fullName>
    </submittedName>
</protein>
<organism evidence="1 2">
    <name type="scientific">Trichonephila clavata</name>
    <name type="common">Joro spider</name>
    <name type="synonym">Nephila clavata</name>
    <dbReference type="NCBI Taxonomy" id="2740835"/>
    <lineage>
        <taxon>Eukaryota</taxon>
        <taxon>Metazoa</taxon>
        <taxon>Ecdysozoa</taxon>
        <taxon>Arthropoda</taxon>
        <taxon>Chelicerata</taxon>
        <taxon>Arachnida</taxon>
        <taxon>Araneae</taxon>
        <taxon>Araneomorphae</taxon>
        <taxon>Entelegynae</taxon>
        <taxon>Araneoidea</taxon>
        <taxon>Nephilidae</taxon>
        <taxon>Trichonephila</taxon>
    </lineage>
</organism>
<dbReference type="Proteomes" id="UP000887116">
    <property type="component" value="Unassembled WGS sequence"/>
</dbReference>
<reference evidence="1" key="1">
    <citation type="submission" date="2020-07" db="EMBL/GenBank/DDBJ databases">
        <title>Multicomponent nature underlies the extraordinary mechanical properties of spider dragline silk.</title>
        <authorList>
            <person name="Kono N."/>
            <person name="Nakamura H."/>
            <person name="Mori M."/>
            <person name="Yoshida Y."/>
            <person name="Ohtoshi R."/>
            <person name="Malay A.D."/>
            <person name="Moran D.A.P."/>
            <person name="Tomita M."/>
            <person name="Numata K."/>
            <person name="Arakawa K."/>
        </authorList>
    </citation>
    <scope>NUCLEOTIDE SEQUENCE</scope>
</reference>
<proteinExistence type="predicted"/>
<accession>A0A8X6FYG6</accession>
<evidence type="ECO:0000313" key="2">
    <source>
        <dbReference type="Proteomes" id="UP000887116"/>
    </source>
</evidence>
<evidence type="ECO:0000313" key="1">
    <source>
        <dbReference type="EMBL" id="GFQ91523.1"/>
    </source>
</evidence>
<dbReference type="EMBL" id="BMAO01003995">
    <property type="protein sequence ID" value="GFQ91523.1"/>
    <property type="molecule type" value="Genomic_DNA"/>
</dbReference>
<gene>
    <name evidence="1" type="ORF">TNCT_605521</name>
</gene>
<sequence>MNSKQGLICSANQSSYWRSFHGLTFKLNSRHISIKEVKLGYREGYVEYEYKLLILFPELTSEISIPSGRRCTYAFLLGRKWLISHIP</sequence>
<name>A0A8X6FYG6_TRICU</name>
<keyword evidence="2" id="KW-1185">Reference proteome</keyword>
<comment type="caution">
    <text evidence="1">The sequence shown here is derived from an EMBL/GenBank/DDBJ whole genome shotgun (WGS) entry which is preliminary data.</text>
</comment>
<dbReference type="AlphaFoldDB" id="A0A8X6FYG6"/>